<evidence type="ECO:0000313" key="1">
    <source>
        <dbReference type="EMBL" id="MBB5335963.1"/>
    </source>
</evidence>
<dbReference type="PANTHER" id="PTHR37804:SF1">
    <property type="entry name" value="CDAA REGULATORY PROTEIN CDAR"/>
    <property type="match status" value="1"/>
</dbReference>
<gene>
    <name evidence="1" type="ORF">HNR32_001107</name>
</gene>
<reference evidence="1 2" key="1">
    <citation type="submission" date="2020-08" db="EMBL/GenBank/DDBJ databases">
        <title>Genomic Encyclopedia of Type Strains, Phase IV (KMG-IV): sequencing the most valuable type-strain genomes for metagenomic binning, comparative biology and taxonomic classification.</title>
        <authorList>
            <person name="Goeker M."/>
        </authorList>
    </citation>
    <scope>NUCLEOTIDE SEQUENCE [LARGE SCALE GENOMIC DNA]</scope>
    <source>
        <strain evidence="1 2">DSM 24661</strain>
    </source>
</reference>
<dbReference type="InterPro" id="IPR053154">
    <property type="entry name" value="c-di-AMP_regulator"/>
</dbReference>
<dbReference type="AlphaFoldDB" id="A0A840USM7"/>
<evidence type="ECO:0000313" key="2">
    <source>
        <dbReference type="Proteomes" id="UP000559117"/>
    </source>
</evidence>
<dbReference type="PANTHER" id="PTHR37804">
    <property type="entry name" value="CDAA REGULATORY PROTEIN CDAR"/>
    <property type="match status" value="1"/>
</dbReference>
<sequence length="311" mass="33970">MIRFFKQNLFLKCISLFLALGLWLYVMNEQNPSITSSIDINLSVINAPAGYQILHKTDKITVKVKAPRSLFASIDSSDFKAYADLKDITEGTHIVPIHVKLPAGFQLLALSPEKVEFTVDKIIEKQIPIDLQLSGKPAADMVVAEIKQSANTITVKGPRSQVNTIRRAVGYIGLDNNKEDFNVIVPLRAVNSNNKEVSDITLLNSTVKASIFMARGLTKKIVTIKPIADSDLPESYILDSLKASPDKVEITGNPEIISTVNSLNTEKISLQKLTGSATQTVKIAVPDGITVSNDSVAVTIKISEKKVDNKN</sequence>
<dbReference type="Pfam" id="PF07949">
    <property type="entry name" value="YbbR"/>
    <property type="match status" value="3"/>
</dbReference>
<keyword evidence="2" id="KW-1185">Reference proteome</keyword>
<dbReference type="Gene3D" id="2.170.120.30">
    <property type="match status" value="1"/>
</dbReference>
<dbReference type="InterPro" id="IPR012505">
    <property type="entry name" value="YbbR"/>
</dbReference>
<comment type="caution">
    <text evidence="1">The sequence shown here is derived from an EMBL/GenBank/DDBJ whole genome shotgun (WGS) entry which is preliminary data.</text>
</comment>
<protein>
    <submittedName>
        <fullName evidence="1">YbbR domain-containing protein</fullName>
    </submittedName>
</protein>
<organism evidence="1 2">
    <name type="scientific">Pectinatus brassicae</name>
    <dbReference type="NCBI Taxonomy" id="862415"/>
    <lineage>
        <taxon>Bacteria</taxon>
        <taxon>Bacillati</taxon>
        <taxon>Bacillota</taxon>
        <taxon>Negativicutes</taxon>
        <taxon>Selenomonadales</taxon>
        <taxon>Selenomonadaceae</taxon>
        <taxon>Pectinatus</taxon>
    </lineage>
</organism>
<proteinExistence type="predicted"/>
<dbReference type="EMBL" id="JACHFH010000010">
    <property type="protein sequence ID" value="MBB5335963.1"/>
    <property type="molecule type" value="Genomic_DNA"/>
</dbReference>
<accession>A0A840USM7</accession>
<dbReference type="RefSeq" id="WP_183860449.1">
    <property type="nucleotide sequence ID" value="NZ_JACHFH010000010.1"/>
</dbReference>
<name>A0A840USM7_9FIRM</name>
<dbReference type="Proteomes" id="UP000559117">
    <property type="component" value="Unassembled WGS sequence"/>
</dbReference>
<dbReference type="Gene3D" id="2.170.120.40">
    <property type="entry name" value="YbbR-like domain"/>
    <property type="match status" value="2"/>
</dbReference>
<dbReference type="CDD" id="cd20206">
    <property type="entry name" value="YbbR"/>
    <property type="match status" value="1"/>
</dbReference>